<feature type="transmembrane region" description="Helical" evidence="8">
    <location>
        <begin position="330"/>
        <end position="349"/>
    </location>
</feature>
<sequence>MAEKKSLSRSLSARHVSMIAIGGTIGTGLFLGSGESIHKAGPFILVIYLITGFFVFLMMRALGELLLSDTDTIIFVDFIKKYLGERTGFIMGWTYWLGWLVIAMSELTAVGTYMQFWFPHVPAWIWELLFLGLLYLINIVAVSAFGETEFWFALIKIIAILAIIATAVIMLLFHVHTSQGAVRLSNLWRFGVSSGNNWQIIAAFQMAFFSFLGVEFVGVSAAETKDPLTNIPHSINSVIMRILIFYIGALMAIMVIQPWTDYNAGKSPFVQVFAGIGIKAAAGIINFVVLTAAASSLNSSLFTTGRMLFSLSKPKSYFAQLNKQAIPMRSITLSTCIVALVVFINYLFPEGAFKLITSVASAAFLIIYMFLMITHIKYRQSIDYQQSKQLFKLPGAPYTDYLTIIFMAIIFLILLFNPETTITTIITIVWFVIISLLSYSQVKS</sequence>
<dbReference type="AlphaFoldDB" id="A0A347ST05"/>
<keyword evidence="7 8" id="KW-0472">Membrane</keyword>
<evidence type="ECO:0000256" key="8">
    <source>
        <dbReference type="SAM" id="Phobius"/>
    </source>
</evidence>
<dbReference type="OrthoDB" id="9780162at2"/>
<evidence type="ECO:0000256" key="4">
    <source>
        <dbReference type="ARBA" id="ARBA00022692"/>
    </source>
</evidence>
<feature type="transmembrane region" description="Helical" evidence="8">
    <location>
        <begin position="88"/>
        <end position="111"/>
    </location>
</feature>
<reference evidence="12 13" key="1">
    <citation type="submission" date="2018-07" db="EMBL/GenBank/DDBJ databases">
        <title>Genome sequences of six Lactobacillus spp. isolated from bumble bee guts.</title>
        <authorList>
            <person name="Motta E.V.S."/>
            <person name="Moran N.A."/>
        </authorList>
    </citation>
    <scope>NUCLEOTIDE SEQUENCE [LARGE SCALE GENOMIC DNA]</scope>
    <source>
        <strain evidence="11 12">BI-1.1</strain>
        <strain evidence="10 13">LV-8.1</strain>
    </source>
</reference>
<dbReference type="Proteomes" id="UP000284822">
    <property type="component" value="Unassembled WGS sequence"/>
</dbReference>
<dbReference type="Gene3D" id="1.20.1740.10">
    <property type="entry name" value="Amino acid/polyamine transporter I"/>
    <property type="match status" value="1"/>
</dbReference>
<feature type="domain" description="Amino acid permease/ SLC12A" evidence="9">
    <location>
        <begin position="15"/>
        <end position="434"/>
    </location>
</feature>
<evidence type="ECO:0000256" key="7">
    <source>
        <dbReference type="ARBA" id="ARBA00023136"/>
    </source>
</evidence>
<feature type="transmembrane region" description="Helical" evidence="8">
    <location>
        <begin position="197"/>
        <end position="217"/>
    </location>
</feature>
<comment type="subcellular location">
    <subcellularLocation>
        <location evidence="1">Cell membrane</location>
        <topology evidence="1">Multi-pass membrane protein</topology>
    </subcellularLocation>
</comment>
<feature type="transmembrane region" description="Helical" evidence="8">
    <location>
        <begin position="422"/>
        <end position="439"/>
    </location>
</feature>
<protein>
    <submittedName>
        <fullName evidence="10">Gamma-aminobutyrate permease</fullName>
    </submittedName>
</protein>
<feature type="transmembrane region" description="Helical" evidence="8">
    <location>
        <begin position="12"/>
        <end position="31"/>
    </location>
</feature>
<feature type="transmembrane region" description="Helical" evidence="8">
    <location>
        <begin position="238"/>
        <end position="260"/>
    </location>
</feature>
<keyword evidence="4 8" id="KW-0812">Transmembrane</keyword>
<name>A0A347ST05_9LACO</name>
<keyword evidence="3" id="KW-1003">Cell membrane</keyword>
<dbReference type="GO" id="GO:0005886">
    <property type="term" value="C:plasma membrane"/>
    <property type="evidence" value="ECO:0007669"/>
    <property type="project" value="UniProtKB-SubCell"/>
</dbReference>
<evidence type="ECO:0000256" key="1">
    <source>
        <dbReference type="ARBA" id="ARBA00004651"/>
    </source>
</evidence>
<evidence type="ECO:0000313" key="11">
    <source>
        <dbReference type="EMBL" id="RHW51102.1"/>
    </source>
</evidence>
<evidence type="ECO:0000256" key="6">
    <source>
        <dbReference type="ARBA" id="ARBA00022989"/>
    </source>
</evidence>
<evidence type="ECO:0000256" key="5">
    <source>
        <dbReference type="ARBA" id="ARBA00022970"/>
    </source>
</evidence>
<feature type="transmembrane region" description="Helical" evidence="8">
    <location>
        <begin position="398"/>
        <end position="416"/>
    </location>
</feature>
<dbReference type="PANTHER" id="PTHR43495:SF2">
    <property type="entry name" value="D-SERINE_D-ALANINE_GLYCINE TRANSPORTER"/>
    <property type="match status" value="1"/>
</dbReference>
<keyword evidence="6 8" id="KW-1133">Transmembrane helix</keyword>
<accession>A0A347ST05</accession>
<gene>
    <name evidence="11" type="ORF">DS831_03500</name>
    <name evidence="10" type="ORF">DS832_00070</name>
</gene>
<dbReference type="GO" id="GO:0006865">
    <property type="term" value="P:amino acid transport"/>
    <property type="evidence" value="ECO:0007669"/>
    <property type="project" value="UniProtKB-KW"/>
</dbReference>
<organism evidence="10 13">
    <name type="scientific">Bombilactobacillus bombi</name>
    <dbReference type="NCBI Taxonomy" id="1303590"/>
    <lineage>
        <taxon>Bacteria</taxon>
        <taxon>Bacillati</taxon>
        <taxon>Bacillota</taxon>
        <taxon>Bacilli</taxon>
        <taxon>Lactobacillales</taxon>
        <taxon>Lactobacillaceae</taxon>
        <taxon>Bombilactobacillus</taxon>
    </lineage>
</organism>
<dbReference type="PIRSF" id="PIRSF006060">
    <property type="entry name" value="AA_transporter"/>
    <property type="match status" value="1"/>
</dbReference>
<evidence type="ECO:0000256" key="3">
    <source>
        <dbReference type="ARBA" id="ARBA00022475"/>
    </source>
</evidence>
<dbReference type="KEGG" id="lbm:DS830_06595"/>
<evidence type="ECO:0000313" key="12">
    <source>
        <dbReference type="Proteomes" id="UP000284109"/>
    </source>
</evidence>
<keyword evidence="2" id="KW-0813">Transport</keyword>
<feature type="transmembrane region" description="Helical" evidence="8">
    <location>
        <begin position="123"/>
        <end position="145"/>
    </location>
</feature>
<comment type="caution">
    <text evidence="10">The sequence shown here is derived from an EMBL/GenBank/DDBJ whole genome shotgun (WGS) entry which is preliminary data.</text>
</comment>
<feature type="transmembrane region" description="Helical" evidence="8">
    <location>
        <begin position="355"/>
        <end position="378"/>
    </location>
</feature>
<feature type="transmembrane region" description="Helical" evidence="8">
    <location>
        <begin position="43"/>
        <end position="67"/>
    </location>
</feature>
<evidence type="ECO:0000256" key="2">
    <source>
        <dbReference type="ARBA" id="ARBA00022448"/>
    </source>
</evidence>
<dbReference type="EMBL" id="QOCR01000002">
    <property type="protein sequence ID" value="RHW51102.1"/>
    <property type="molecule type" value="Genomic_DNA"/>
</dbReference>
<evidence type="ECO:0000313" key="13">
    <source>
        <dbReference type="Proteomes" id="UP000284822"/>
    </source>
</evidence>
<feature type="transmembrane region" description="Helical" evidence="8">
    <location>
        <begin position="280"/>
        <end position="309"/>
    </location>
</feature>
<dbReference type="GO" id="GO:0055085">
    <property type="term" value="P:transmembrane transport"/>
    <property type="evidence" value="ECO:0007669"/>
    <property type="project" value="InterPro"/>
</dbReference>
<evidence type="ECO:0000259" key="9">
    <source>
        <dbReference type="Pfam" id="PF00324"/>
    </source>
</evidence>
<dbReference type="RefSeq" id="WP_118900469.1">
    <property type="nucleotide sequence ID" value="NZ_CP031513.1"/>
</dbReference>
<feature type="transmembrane region" description="Helical" evidence="8">
    <location>
        <begin position="157"/>
        <end position="177"/>
    </location>
</feature>
<dbReference type="Pfam" id="PF00324">
    <property type="entry name" value="AA_permease"/>
    <property type="match status" value="1"/>
</dbReference>
<dbReference type="EMBL" id="QOCS01000001">
    <property type="protein sequence ID" value="RHW48822.1"/>
    <property type="molecule type" value="Genomic_DNA"/>
</dbReference>
<evidence type="ECO:0000313" key="10">
    <source>
        <dbReference type="EMBL" id="RHW48822.1"/>
    </source>
</evidence>
<keyword evidence="12" id="KW-1185">Reference proteome</keyword>
<dbReference type="PANTHER" id="PTHR43495">
    <property type="entry name" value="GABA PERMEASE"/>
    <property type="match status" value="1"/>
</dbReference>
<keyword evidence="5" id="KW-0029">Amino-acid transport</keyword>
<dbReference type="FunFam" id="1.20.1740.10:FF:000001">
    <property type="entry name" value="Amino acid permease"/>
    <property type="match status" value="1"/>
</dbReference>
<dbReference type="Proteomes" id="UP000284109">
    <property type="component" value="Unassembled WGS sequence"/>
</dbReference>
<proteinExistence type="predicted"/>
<dbReference type="InterPro" id="IPR004841">
    <property type="entry name" value="AA-permease/SLC12A_dom"/>
</dbReference>